<keyword evidence="1" id="KW-0805">Transcription regulation</keyword>
<organism evidence="5 6">
    <name type="scientific">Qipengyuania algicida</name>
    <dbReference type="NCBI Taxonomy" id="1836209"/>
    <lineage>
        <taxon>Bacteria</taxon>
        <taxon>Pseudomonadati</taxon>
        <taxon>Pseudomonadota</taxon>
        <taxon>Alphaproteobacteria</taxon>
        <taxon>Sphingomonadales</taxon>
        <taxon>Erythrobacteraceae</taxon>
        <taxon>Qipengyuania</taxon>
    </lineage>
</organism>
<name>A0A845AHN1_9SPHN</name>
<sequence length="328" mass="36324">MPDELLRSVRAPYIEDDSRRELTAMSLFTLDYIPAQNELADFVTTFYHFRCDESHMRDIQPAAVGHLILFLRGEGVMHFAAGHSEPSHRVSLMTPGSAASPIEIDGPFHCVGAALSPLGWAALTGLSAGETADNLLAAHEVLGAEIDELGESLIDDYLSGEATGQQLCERLAEFIAGHLKPVNPRHVALMRAVTSWLSQSMSPPVERLYQLSNYSPRQTQRLVERYFGLPPRELMRKYRALRVVAMLNQPNLSDETISLLAGQLYDQSHMIREIRQFAGRTPGRLLGGRPINPVRTARSQELQGDKATSRADAGEHRLCERLAISICG</sequence>
<dbReference type="RefSeq" id="WP_160752340.1">
    <property type="nucleotide sequence ID" value="NZ_WTYA01000002.1"/>
</dbReference>
<dbReference type="AlphaFoldDB" id="A0A845AHN1"/>
<dbReference type="Proteomes" id="UP000439780">
    <property type="component" value="Unassembled WGS sequence"/>
</dbReference>
<feature type="domain" description="HTH araC/xylS-type" evidence="4">
    <location>
        <begin position="187"/>
        <end position="288"/>
    </location>
</feature>
<proteinExistence type="predicted"/>
<dbReference type="OrthoDB" id="323290at2"/>
<dbReference type="Gene3D" id="1.10.10.60">
    <property type="entry name" value="Homeodomain-like"/>
    <property type="match status" value="1"/>
</dbReference>
<dbReference type="SMART" id="SM00342">
    <property type="entry name" value="HTH_ARAC"/>
    <property type="match status" value="1"/>
</dbReference>
<protein>
    <submittedName>
        <fullName evidence="5">Helix-turn-helix domain-containing protein</fullName>
    </submittedName>
</protein>
<dbReference type="InterPro" id="IPR018060">
    <property type="entry name" value="HTH_AraC"/>
</dbReference>
<keyword evidence="3" id="KW-0804">Transcription</keyword>
<reference evidence="5 6" key="1">
    <citation type="submission" date="2019-12" db="EMBL/GenBank/DDBJ databases">
        <title>Genomic-based taxomic classification of the family Erythrobacteraceae.</title>
        <authorList>
            <person name="Xu L."/>
        </authorList>
    </citation>
    <scope>NUCLEOTIDE SEQUENCE [LARGE SCALE GENOMIC DNA]</scope>
    <source>
        <strain evidence="5 6">KEMB 9005-328</strain>
    </source>
</reference>
<evidence type="ECO:0000256" key="2">
    <source>
        <dbReference type="ARBA" id="ARBA00023125"/>
    </source>
</evidence>
<gene>
    <name evidence="5" type="ORF">GRI58_04420</name>
</gene>
<evidence type="ECO:0000313" key="5">
    <source>
        <dbReference type="EMBL" id="MXP28066.1"/>
    </source>
</evidence>
<evidence type="ECO:0000256" key="3">
    <source>
        <dbReference type="ARBA" id="ARBA00023163"/>
    </source>
</evidence>
<evidence type="ECO:0000259" key="4">
    <source>
        <dbReference type="PROSITE" id="PS01124"/>
    </source>
</evidence>
<comment type="caution">
    <text evidence="5">The sequence shown here is derived from an EMBL/GenBank/DDBJ whole genome shotgun (WGS) entry which is preliminary data.</text>
</comment>
<dbReference type="PANTHER" id="PTHR46796">
    <property type="entry name" value="HTH-TYPE TRANSCRIPTIONAL ACTIVATOR RHAS-RELATED"/>
    <property type="match status" value="1"/>
</dbReference>
<dbReference type="GO" id="GO:0003700">
    <property type="term" value="F:DNA-binding transcription factor activity"/>
    <property type="evidence" value="ECO:0007669"/>
    <property type="project" value="InterPro"/>
</dbReference>
<keyword evidence="2" id="KW-0238">DNA-binding</keyword>
<dbReference type="PROSITE" id="PS01124">
    <property type="entry name" value="HTH_ARAC_FAMILY_2"/>
    <property type="match status" value="1"/>
</dbReference>
<keyword evidence="6" id="KW-1185">Reference proteome</keyword>
<evidence type="ECO:0000313" key="6">
    <source>
        <dbReference type="Proteomes" id="UP000439780"/>
    </source>
</evidence>
<accession>A0A845AHN1</accession>
<dbReference type="GO" id="GO:0043565">
    <property type="term" value="F:sequence-specific DNA binding"/>
    <property type="evidence" value="ECO:0007669"/>
    <property type="project" value="InterPro"/>
</dbReference>
<evidence type="ECO:0000256" key="1">
    <source>
        <dbReference type="ARBA" id="ARBA00023015"/>
    </source>
</evidence>
<dbReference type="Pfam" id="PF12833">
    <property type="entry name" value="HTH_18"/>
    <property type="match status" value="1"/>
</dbReference>
<dbReference type="EMBL" id="WTYA01000002">
    <property type="protein sequence ID" value="MXP28066.1"/>
    <property type="molecule type" value="Genomic_DNA"/>
</dbReference>
<dbReference type="InterPro" id="IPR050204">
    <property type="entry name" value="AraC_XylS_family_regulators"/>
</dbReference>